<dbReference type="Gene3D" id="3.30.565.10">
    <property type="entry name" value="Histidine kinase-like ATPase, C-terminal domain"/>
    <property type="match status" value="1"/>
</dbReference>
<keyword evidence="5" id="KW-0812">Transmembrane</keyword>
<dbReference type="InterPro" id="IPR011006">
    <property type="entry name" value="CheY-like_superfamily"/>
</dbReference>
<dbReference type="InterPro" id="IPR036097">
    <property type="entry name" value="HisK_dim/P_sf"/>
</dbReference>
<keyword evidence="3 4" id="KW-0597">Phosphoprotein</keyword>
<proteinExistence type="predicted"/>
<feature type="domain" description="Histidine kinase" evidence="6">
    <location>
        <begin position="382"/>
        <end position="592"/>
    </location>
</feature>
<reference evidence="8" key="1">
    <citation type="submission" date="2021-01" db="EMBL/GenBank/DDBJ databases">
        <title>Ramlibacter sp. strain AW1 16S ribosomal RNA gene Genome sequencing and assembly.</title>
        <authorList>
            <person name="Kang M."/>
        </authorList>
    </citation>
    <scope>NUCLEOTIDE SEQUENCE</scope>
    <source>
        <strain evidence="8">AW1</strain>
    </source>
</reference>
<organism evidence="8 9">
    <name type="scientific">Ramlibacter aurantiacus</name>
    <dbReference type="NCBI Taxonomy" id="2801330"/>
    <lineage>
        <taxon>Bacteria</taxon>
        <taxon>Pseudomonadati</taxon>
        <taxon>Pseudomonadota</taxon>
        <taxon>Betaproteobacteria</taxon>
        <taxon>Burkholderiales</taxon>
        <taxon>Comamonadaceae</taxon>
        <taxon>Ramlibacter</taxon>
    </lineage>
</organism>
<dbReference type="EMBL" id="JAEQNA010000001">
    <property type="protein sequence ID" value="MBL0419319.1"/>
    <property type="molecule type" value="Genomic_DNA"/>
</dbReference>
<dbReference type="CDD" id="cd18774">
    <property type="entry name" value="PDC2_HK_sensor"/>
    <property type="match status" value="1"/>
</dbReference>
<keyword evidence="5" id="KW-0472">Membrane</keyword>
<evidence type="ECO:0000259" key="7">
    <source>
        <dbReference type="PROSITE" id="PS50110"/>
    </source>
</evidence>
<dbReference type="SMART" id="SM00388">
    <property type="entry name" value="HisKA"/>
    <property type="match status" value="1"/>
</dbReference>
<comment type="catalytic activity">
    <reaction evidence="1">
        <text>ATP + protein L-histidine = ADP + protein N-phospho-L-histidine.</text>
        <dbReference type="EC" id="2.7.13.3"/>
    </reaction>
</comment>
<feature type="transmembrane region" description="Helical" evidence="5">
    <location>
        <begin position="273"/>
        <end position="294"/>
    </location>
</feature>
<comment type="caution">
    <text evidence="8">The sequence shown here is derived from an EMBL/GenBank/DDBJ whole genome shotgun (WGS) entry which is preliminary data.</text>
</comment>
<dbReference type="CDD" id="cd00156">
    <property type="entry name" value="REC"/>
    <property type="match status" value="1"/>
</dbReference>
<dbReference type="InterPro" id="IPR001789">
    <property type="entry name" value="Sig_transdc_resp-reg_receiver"/>
</dbReference>
<feature type="domain" description="Response regulatory" evidence="7">
    <location>
        <begin position="614"/>
        <end position="728"/>
    </location>
</feature>
<dbReference type="SMART" id="SM00387">
    <property type="entry name" value="HATPase_c"/>
    <property type="match status" value="1"/>
</dbReference>
<dbReference type="InterPro" id="IPR003661">
    <property type="entry name" value="HisK_dim/P_dom"/>
</dbReference>
<dbReference type="InterPro" id="IPR004358">
    <property type="entry name" value="Sig_transdc_His_kin-like_C"/>
</dbReference>
<dbReference type="GO" id="GO:0000155">
    <property type="term" value="F:phosphorelay sensor kinase activity"/>
    <property type="evidence" value="ECO:0007669"/>
    <property type="project" value="InterPro"/>
</dbReference>
<dbReference type="SUPFAM" id="SSF47384">
    <property type="entry name" value="Homodimeric domain of signal transducing histidine kinase"/>
    <property type="match status" value="1"/>
</dbReference>
<dbReference type="SMART" id="SM00448">
    <property type="entry name" value="REC"/>
    <property type="match status" value="1"/>
</dbReference>
<dbReference type="PANTHER" id="PTHR43065">
    <property type="entry name" value="SENSOR HISTIDINE KINASE"/>
    <property type="match status" value="1"/>
</dbReference>
<dbReference type="Gene3D" id="3.40.50.2300">
    <property type="match status" value="1"/>
</dbReference>
<dbReference type="PRINTS" id="PR00344">
    <property type="entry name" value="BCTRLSENSOR"/>
</dbReference>
<evidence type="ECO:0000313" key="9">
    <source>
        <dbReference type="Proteomes" id="UP000613011"/>
    </source>
</evidence>
<dbReference type="SUPFAM" id="SSF55874">
    <property type="entry name" value="ATPase domain of HSP90 chaperone/DNA topoisomerase II/histidine kinase"/>
    <property type="match status" value="1"/>
</dbReference>
<sequence length="731" mass="77372">MKKSLSVQARLLLLVLATTVPVAAVLVAVGIWAHQVERQRFKDSIKDSASALALLVEREIASREALLRTLSHSPALNGPDLAVFHEYAAEAARTPGMVVTLSDLTGQQLLNTRRPYGTTDLPRTVFSGRRGAQPEGTLVSGLYMAPIGKQWSFAVDVPVIRQGRVIYYLSMGGFAGQLQKIFEEQVLPPGWIGSIVDREGTVVARNVGADQVVGRRVTPDMLERLSAASQGAFETTTVDGRRVYSTFSRASNYGWSFVIGVPAEQLDVSSTSLLGFAAIGGLLLGLCLLGALYAGRGISGPVLQLARSSRQLREGRPVTRQPTGLIEADEVQAAMSEAGQGLRDAALAQESRVQAALGEAARAQQAIIQNQRLEAIGHLTGGVAHDFNNLLMVVANNAHLLKMQNPHLQGSGLLGGIDRAIATGTKLTRQLLTFAKRQHVQPEAVHLQRHLVDLMALVRPTLRGNVQTRCEVAADTCPIFVDVSELELALINLAVNARDAMPEGGLLTLRAHNAPDGSPFVHVEVADSGMGIDEAQLQKVFEPFYTTKPVGHGTGLGLSQVYGFATQAGGSASISSTVGEGTTVRLVLPFAHEQASAQKAAADEEAGARAKGLRVLLVEDNADLATITHEVLQAAGCVVSLAHSADAAKALVEREGVPVDVVLSDIRMPGSLSGLGLAKWLQSARPHLPVILMTGYSDELQQAAAGGFEVVQKPCPPARLLAALGAVGRSS</sequence>
<dbReference type="AlphaFoldDB" id="A0A936ZCX8"/>
<name>A0A936ZCX8_9BURK</name>
<dbReference type="Pfam" id="PF02518">
    <property type="entry name" value="HATPase_c"/>
    <property type="match status" value="1"/>
</dbReference>
<dbReference type="PROSITE" id="PS50110">
    <property type="entry name" value="RESPONSE_REGULATORY"/>
    <property type="match status" value="1"/>
</dbReference>
<dbReference type="PANTHER" id="PTHR43065:SF49">
    <property type="entry name" value="HISTIDINE KINASE"/>
    <property type="match status" value="1"/>
</dbReference>
<feature type="modified residue" description="4-aspartylphosphate" evidence="4">
    <location>
        <position position="665"/>
    </location>
</feature>
<protein>
    <recommendedName>
        <fullName evidence="2">histidine kinase</fullName>
        <ecNumber evidence="2">2.7.13.3</ecNumber>
    </recommendedName>
</protein>
<keyword evidence="5" id="KW-1133">Transmembrane helix</keyword>
<evidence type="ECO:0000256" key="2">
    <source>
        <dbReference type="ARBA" id="ARBA00012438"/>
    </source>
</evidence>
<dbReference type="Pfam" id="PF00072">
    <property type="entry name" value="Response_reg"/>
    <property type="match status" value="1"/>
</dbReference>
<accession>A0A936ZCX8</accession>
<dbReference type="PROSITE" id="PS50109">
    <property type="entry name" value="HIS_KIN"/>
    <property type="match status" value="1"/>
</dbReference>
<dbReference type="InterPro" id="IPR005467">
    <property type="entry name" value="His_kinase_dom"/>
</dbReference>
<evidence type="ECO:0000313" key="8">
    <source>
        <dbReference type="EMBL" id="MBL0419319.1"/>
    </source>
</evidence>
<gene>
    <name evidence="8" type="ORF">JI739_03060</name>
</gene>
<dbReference type="InterPro" id="IPR003594">
    <property type="entry name" value="HATPase_dom"/>
</dbReference>
<evidence type="ECO:0000256" key="4">
    <source>
        <dbReference type="PROSITE-ProRule" id="PRU00169"/>
    </source>
</evidence>
<dbReference type="Proteomes" id="UP000613011">
    <property type="component" value="Unassembled WGS sequence"/>
</dbReference>
<dbReference type="Gene3D" id="1.10.287.130">
    <property type="match status" value="1"/>
</dbReference>
<keyword evidence="9" id="KW-1185">Reference proteome</keyword>
<evidence type="ECO:0000256" key="1">
    <source>
        <dbReference type="ARBA" id="ARBA00000085"/>
    </source>
</evidence>
<dbReference type="InterPro" id="IPR036890">
    <property type="entry name" value="HATPase_C_sf"/>
</dbReference>
<evidence type="ECO:0000256" key="3">
    <source>
        <dbReference type="ARBA" id="ARBA00022553"/>
    </source>
</evidence>
<evidence type="ECO:0000256" key="5">
    <source>
        <dbReference type="SAM" id="Phobius"/>
    </source>
</evidence>
<evidence type="ECO:0000259" key="6">
    <source>
        <dbReference type="PROSITE" id="PS50109"/>
    </source>
</evidence>
<dbReference type="EC" id="2.7.13.3" evidence="2"/>
<dbReference type="RefSeq" id="WP_201682360.1">
    <property type="nucleotide sequence ID" value="NZ_JAEQNA010000001.1"/>
</dbReference>
<dbReference type="SUPFAM" id="SSF52172">
    <property type="entry name" value="CheY-like"/>
    <property type="match status" value="1"/>
</dbReference>